<dbReference type="InterPro" id="IPR001119">
    <property type="entry name" value="SLH_dom"/>
</dbReference>
<evidence type="ECO:0000256" key="1">
    <source>
        <dbReference type="ARBA" id="ARBA00022729"/>
    </source>
</evidence>
<evidence type="ECO:0000313" key="5">
    <source>
        <dbReference type="Proteomes" id="UP000429595"/>
    </source>
</evidence>
<dbReference type="InterPro" id="IPR051465">
    <property type="entry name" value="Cell_Envelope_Struct_Comp"/>
</dbReference>
<keyword evidence="5" id="KW-1185">Reference proteome</keyword>
<dbReference type="PANTHER" id="PTHR43308">
    <property type="entry name" value="OUTER MEMBRANE PROTEIN ALPHA-RELATED"/>
    <property type="match status" value="1"/>
</dbReference>
<comment type="caution">
    <text evidence="4">The sequence shown here is derived from an EMBL/GenBank/DDBJ whole genome shotgun (WGS) entry which is preliminary data.</text>
</comment>
<dbReference type="AlphaFoldDB" id="A0A6I1FU78"/>
<keyword evidence="1 2" id="KW-0732">Signal</keyword>
<dbReference type="RefSeq" id="WP_152151910.1">
    <property type="nucleotide sequence ID" value="NZ_WEIO01000006.1"/>
</dbReference>
<name>A0A6I1FU78_9BACI</name>
<evidence type="ECO:0000256" key="2">
    <source>
        <dbReference type="SAM" id="SignalP"/>
    </source>
</evidence>
<protein>
    <recommendedName>
        <fullName evidence="3">SLH domain-containing protein</fullName>
    </recommendedName>
</protein>
<feature type="signal peptide" evidence="2">
    <location>
        <begin position="1"/>
        <end position="27"/>
    </location>
</feature>
<evidence type="ECO:0000259" key="3">
    <source>
        <dbReference type="PROSITE" id="PS51272"/>
    </source>
</evidence>
<evidence type="ECO:0000313" key="4">
    <source>
        <dbReference type="EMBL" id="KAB7706123.1"/>
    </source>
</evidence>
<accession>A0A6I1FU78</accession>
<reference evidence="4 5" key="1">
    <citation type="submission" date="2019-10" db="EMBL/GenBank/DDBJ databases">
        <title>Bacillus aerolatum sp. nov., isolated from bioaerosol of sport playgrounds.</title>
        <authorList>
            <person name="Chen P."/>
            <person name="Zhang G."/>
        </authorList>
    </citation>
    <scope>NUCLEOTIDE SEQUENCE [LARGE SCALE GENOMIC DNA]</scope>
    <source>
        <strain evidence="4 5">CX253</strain>
    </source>
</reference>
<dbReference type="Proteomes" id="UP000429595">
    <property type="component" value="Unassembled WGS sequence"/>
</dbReference>
<dbReference type="EMBL" id="WEIO01000006">
    <property type="protein sequence ID" value="KAB7706123.1"/>
    <property type="molecule type" value="Genomic_DNA"/>
</dbReference>
<sequence length="199" mass="21717">MKKIKRILAVVTMAGAVLTSSLSSASASPLSFKDVNDRYRPAVSYLWEEGIIYGILPEYFGTNQHVKRVDGAVVIARSIKINTPHDAKTAFTDLPKRAIPTVAALQKAGIVNGKTSTKFDPEAVLTRGEIALILSKAYNLPATTRESPFTDVPKRYKDAVNRLVESGAVMGKNATQFGTHERLTRGELALIIYRLNGTK</sequence>
<dbReference type="PANTHER" id="PTHR43308:SF1">
    <property type="entry name" value="OUTER MEMBRANE PROTEIN ALPHA"/>
    <property type="match status" value="1"/>
</dbReference>
<proteinExistence type="predicted"/>
<dbReference type="PROSITE" id="PS51272">
    <property type="entry name" value="SLH"/>
    <property type="match status" value="1"/>
</dbReference>
<feature type="chain" id="PRO_5026236111" description="SLH domain-containing protein" evidence="2">
    <location>
        <begin position="28"/>
        <end position="199"/>
    </location>
</feature>
<feature type="domain" description="SLH" evidence="3">
    <location>
        <begin position="85"/>
        <end position="148"/>
    </location>
</feature>
<gene>
    <name evidence="4" type="ORF">F9802_11060</name>
</gene>
<dbReference type="Pfam" id="PF00395">
    <property type="entry name" value="SLH"/>
    <property type="match status" value="2"/>
</dbReference>
<organism evidence="4 5">
    <name type="scientific">Bacillus aerolatus</name>
    <dbReference type="NCBI Taxonomy" id="2653354"/>
    <lineage>
        <taxon>Bacteria</taxon>
        <taxon>Bacillati</taxon>
        <taxon>Bacillota</taxon>
        <taxon>Bacilli</taxon>
        <taxon>Bacillales</taxon>
        <taxon>Bacillaceae</taxon>
        <taxon>Bacillus</taxon>
    </lineage>
</organism>